<evidence type="ECO:0000313" key="3">
    <source>
        <dbReference type="Proteomes" id="UP000298468"/>
    </source>
</evidence>
<keyword evidence="1" id="KW-0812">Transmembrane</keyword>
<proteinExistence type="predicted"/>
<dbReference type="RefSeq" id="WP_134641991.1">
    <property type="nucleotide sequence ID" value="NZ_SOHM01000034.1"/>
</dbReference>
<feature type="transmembrane region" description="Helical" evidence="1">
    <location>
        <begin position="12"/>
        <end position="35"/>
    </location>
</feature>
<dbReference type="OrthoDB" id="5104581at2"/>
<evidence type="ECO:0000256" key="1">
    <source>
        <dbReference type="SAM" id="Phobius"/>
    </source>
</evidence>
<sequence length="65" mass="6570">MTVPTSSAILNVIAWQADALIIVLTAAGALTVLHATAGVESALWLAACIGVVVALAGRRIRAFAV</sequence>
<dbReference type="AlphaFoldDB" id="A0A4R9BK17"/>
<gene>
    <name evidence="2" type="ORF">E3T61_16740</name>
</gene>
<accession>A0A4R9BK17</accession>
<dbReference type="EMBL" id="SOHM01000034">
    <property type="protein sequence ID" value="TFD85776.1"/>
    <property type="molecule type" value="Genomic_DNA"/>
</dbReference>
<keyword evidence="3" id="KW-1185">Reference proteome</keyword>
<name>A0A4R9BK17_9MICO</name>
<keyword evidence="1" id="KW-1133">Transmembrane helix</keyword>
<comment type="caution">
    <text evidence="2">The sequence shown here is derived from an EMBL/GenBank/DDBJ whole genome shotgun (WGS) entry which is preliminary data.</text>
</comment>
<feature type="transmembrane region" description="Helical" evidence="1">
    <location>
        <begin position="41"/>
        <end position="57"/>
    </location>
</feature>
<keyword evidence="1" id="KW-0472">Membrane</keyword>
<evidence type="ECO:0008006" key="4">
    <source>
        <dbReference type="Google" id="ProtNLM"/>
    </source>
</evidence>
<dbReference type="Proteomes" id="UP000298468">
    <property type="component" value="Unassembled WGS sequence"/>
</dbReference>
<reference evidence="2 3" key="1">
    <citation type="submission" date="2019-03" db="EMBL/GenBank/DDBJ databases">
        <title>Genomics of glacier-inhabiting Cryobacterium strains.</title>
        <authorList>
            <person name="Liu Q."/>
            <person name="Xin Y.-H."/>
        </authorList>
    </citation>
    <scope>NUCLEOTIDE SEQUENCE [LARGE SCALE GENOMIC DNA]</scope>
    <source>
        <strain evidence="2 3">Sr59</strain>
    </source>
</reference>
<organism evidence="2 3">
    <name type="scientific">Cryobacterium lactosi</name>
    <dbReference type="NCBI Taxonomy" id="1259202"/>
    <lineage>
        <taxon>Bacteria</taxon>
        <taxon>Bacillati</taxon>
        <taxon>Actinomycetota</taxon>
        <taxon>Actinomycetes</taxon>
        <taxon>Micrococcales</taxon>
        <taxon>Microbacteriaceae</taxon>
        <taxon>Cryobacterium</taxon>
    </lineage>
</organism>
<evidence type="ECO:0000313" key="2">
    <source>
        <dbReference type="EMBL" id="TFD85776.1"/>
    </source>
</evidence>
<protein>
    <recommendedName>
        <fullName evidence="4">Sensor histidine kinase</fullName>
    </recommendedName>
</protein>